<comment type="similarity">
    <text evidence="1">Belongs to the short-chain dehydrogenases/reductases (SDR) family.</text>
</comment>
<dbReference type="GO" id="GO:0016491">
    <property type="term" value="F:oxidoreductase activity"/>
    <property type="evidence" value="ECO:0007669"/>
    <property type="project" value="UniProtKB-KW"/>
</dbReference>
<dbReference type="PRINTS" id="PR00081">
    <property type="entry name" value="GDHRDH"/>
</dbReference>
<dbReference type="EMBL" id="CH408156">
    <property type="protein sequence ID" value="EDK37783.2"/>
    <property type="molecule type" value="Genomic_DNA"/>
</dbReference>
<dbReference type="HOGENOM" id="CLU_010194_9_1_1"/>
<keyword evidence="2" id="KW-0521">NADP</keyword>
<protein>
    <submittedName>
        <fullName evidence="4">Uncharacterized protein</fullName>
    </submittedName>
</protein>
<dbReference type="RefSeq" id="XP_001486210.2">
    <property type="nucleotide sequence ID" value="XM_001486160.1"/>
</dbReference>
<dbReference type="Proteomes" id="UP000001997">
    <property type="component" value="Unassembled WGS sequence"/>
</dbReference>
<dbReference type="InterPro" id="IPR036291">
    <property type="entry name" value="NAD(P)-bd_dom_sf"/>
</dbReference>
<dbReference type="AlphaFoldDB" id="A5DF30"/>
<reference evidence="4 5" key="1">
    <citation type="journal article" date="2009" name="Nature">
        <title>Evolution of pathogenicity and sexual reproduction in eight Candida genomes.</title>
        <authorList>
            <person name="Butler G."/>
            <person name="Rasmussen M.D."/>
            <person name="Lin M.F."/>
            <person name="Santos M.A."/>
            <person name="Sakthikumar S."/>
            <person name="Munro C.A."/>
            <person name="Rheinbay E."/>
            <person name="Grabherr M."/>
            <person name="Forche A."/>
            <person name="Reedy J.L."/>
            <person name="Agrafioti I."/>
            <person name="Arnaud M.B."/>
            <person name="Bates S."/>
            <person name="Brown A.J."/>
            <person name="Brunke S."/>
            <person name="Costanzo M.C."/>
            <person name="Fitzpatrick D.A."/>
            <person name="de Groot P.W."/>
            <person name="Harris D."/>
            <person name="Hoyer L.L."/>
            <person name="Hube B."/>
            <person name="Klis F.M."/>
            <person name="Kodira C."/>
            <person name="Lennard N."/>
            <person name="Logue M.E."/>
            <person name="Martin R."/>
            <person name="Neiman A.M."/>
            <person name="Nikolaou E."/>
            <person name="Quail M.A."/>
            <person name="Quinn J."/>
            <person name="Santos M.C."/>
            <person name="Schmitzberger F.F."/>
            <person name="Sherlock G."/>
            <person name="Shah P."/>
            <person name="Silverstein K.A."/>
            <person name="Skrzypek M.S."/>
            <person name="Soll D."/>
            <person name="Staggs R."/>
            <person name="Stansfield I."/>
            <person name="Stumpf M.P."/>
            <person name="Sudbery P.E."/>
            <person name="Srikantha T."/>
            <person name="Zeng Q."/>
            <person name="Berman J."/>
            <person name="Berriman M."/>
            <person name="Heitman J."/>
            <person name="Gow N.A."/>
            <person name="Lorenz M.C."/>
            <person name="Birren B.W."/>
            <person name="Kellis M."/>
            <person name="Cuomo C.A."/>
        </authorList>
    </citation>
    <scope>NUCLEOTIDE SEQUENCE [LARGE SCALE GENOMIC DNA]</scope>
    <source>
        <strain evidence="5">ATCC 6260 / CBS 566 / DSM 6381 / JCM 1539 / NBRC 10279 / NRRL Y-324</strain>
    </source>
</reference>
<dbReference type="InterPro" id="IPR002347">
    <property type="entry name" value="SDR_fam"/>
</dbReference>
<dbReference type="KEGG" id="pgu:PGUG_01881"/>
<accession>A5DF30</accession>
<dbReference type="PANTHER" id="PTHR43544">
    <property type="entry name" value="SHORT-CHAIN DEHYDROGENASE/REDUCTASE"/>
    <property type="match status" value="1"/>
</dbReference>
<dbReference type="VEuPathDB" id="FungiDB:PGUG_01881"/>
<dbReference type="SUPFAM" id="SSF51735">
    <property type="entry name" value="NAD(P)-binding Rossmann-fold domains"/>
    <property type="match status" value="1"/>
</dbReference>
<keyword evidence="5" id="KW-1185">Reference proteome</keyword>
<dbReference type="InterPro" id="IPR051468">
    <property type="entry name" value="Fungal_SecMetab_SDRs"/>
</dbReference>
<evidence type="ECO:0000313" key="4">
    <source>
        <dbReference type="EMBL" id="EDK37783.2"/>
    </source>
</evidence>
<evidence type="ECO:0000256" key="2">
    <source>
        <dbReference type="ARBA" id="ARBA00022857"/>
    </source>
</evidence>
<dbReference type="Gene3D" id="3.40.50.720">
    <property type="entry name" value="NAD(P)-binding Rossmann-like Domain"/>
    <property type="match status" value="1"/>
</dbReference>
<dbReference type="OMA" id="QYAQSFA"/>
<dbReference type="FunCoup" id="A5DF30">
    <property type="interactions" value="69"/>
</dbReference>
<dbReference type="eggNOG" id="KOG1611">
    <property type="taxonomic scope" value="Eukaryota"/>
</dbReference>
<dbReference type="InParanoid" id="A5DF30"/>
<dbReference type="OrthoDB" id="4096546at2759"/>
<keyword evidence="3" id="KW-0560">Oxidoreductase</keyword>
<dbReference type="GO" id="GO:0005737">
    <property type="term" value="C:cytoplasm"/>
    <property type="evidence" value="ECO:0007669"/>
    <property type="project" value="TreeGrafter"/>
</dbReference>
<name>A5DF30_PICGU</name>
<dbReference type="CDD" id="cd05325">
    <property type="entry name" value="carb_red_sniffer_like_SDR_c"/>
    <property type="match status" value="1"/>
</dbReference>
<sequence length="251" mass="27033">MTKTYFLTGANRGIGLSMAKQLAEDPNVELILTARNPTGAAELQDLAKTNTRVKLVQLDVSDENSIKKAVAEAAKLTDSIDVFINNGAIGQAFTPVLKTPKGQWVNHYNTNVVGPILLLQHIIPLIEKGSDKRIIFISSLVASLGTTLPINFSAYGQSKAALNYTIKDLAKEIGKDGFTVVAVHPGVVGTDMGHDAGRLLAEEDPSSSEFFKSAEIITPDKSAESLIDLFKGLTTESNGKFLSYDKSELPW</sequence>
<evidence type="ECO:0000313" key="5">
    <source>
        <dbReference type="Proteomes" id="UP000001997"/>
    </source>
</evidence>
<organism evidence="4 5">
    <name type="scientific">Meyerozyma guilliermondii (strain ATCC 6260 / CBS 566 / DSM 6381 / JCM 1539 / NBRC 10279 / NRRL Y-324)</name>
    <name type="common">Yeast</name>
    <name type="synonym">Candida guilliermondii</name>
    <dbReference type="NCBI Taxonomy" id="294746"/>
    <lineage>
        <taxon>Eukaryota</taxon>
        <taxon>Fungi</taxon>
        <taxon>Dikarya</taxon>
        <taxon>Ascomycota</taxon>
        <taxon>Saccharomycotina</taxon>
        <taxon>Pichiomycetes</taxon>
        <taxon>Debaryomycetaceae</taxon>
        <taxon>Meyerozyma</taxon>
    </lineage>
</organism>
<dbReference type="Pfam" id="PF00106">
    <property type="entry name" value="adh_short"/>
    <property type="match status" value="1"/>
</dbReference>
<gene>
    <name evidence="4" type="ORF">PGUG_01881</name>
</gene>
<evidence type="ECO:0000256" key="3">
    <source>
        <dbReference type="ARBA" id="ARBA00023002"/>
    </source>
</evidence>
<dbReference type="GeneID" id="5128014"/>
<dbReference type="PANTHER" id="PTHR43544:SF7">
    <property type="entry name" value="NADB-LER2"/>
    <property type="match status" value="1"/>
</dbReference>
<proteinExistence type="inferred from homology"/>
<evidence type="ECO:0000256" key="1">
    <source>
        <dbReference type="ARBA" id="ARBA00006484"/>
    </source>
</evidence>